<keyword evidence="2" id="KW-1185">Reference proteome</keyword>
<dbReference type="Proteomes" id="UP000242180">
    <property type="component" value="Unassembled WGS sequence"/>
</dbReference>
<dbReference type="SUPFAM" id="SSF52047">
    <property type="entry name" value="RNI-like"/>
    <property type="match status" value="1"/>
</dbReference>
<reference evidence="1 2" key="1">
    <citation type="submission" date="2016-07" db="EMBL/GenBank/DDBJ databases">
        <title>Pervasive Adenine N6-methylation of Active Genes in Fungi.</title>
        <authorList>
            <consortium name="DOE Joint Genome Institute"/>
            <person name="Mondo S.J."/>
            <person name="Dannebaum R.O."/>
            <person name="Kuo R.C."/>
            <person name="Labutti K."/>
            <person name="Haridas S."/>
            <person name="Kuo A."/>
            <person name="Salamov A."/>
            <person name="Ahrendt S.R."/>
            <person name="Lipzen A."/>
            <person name="Sullivan W."/>
            <person name="Andreopoulos W.B."/>
            <person name="Clum A."/>
            <person name="Lindquist E."/>
            <person name="Daum C."/>
            <person name="Ramamoorthy G.K."/>
            <person name="Gryganskyi A."/>
            <person name="Culley D."/>
            <person name="Magnuson J.K."/>
            <person name="James T.Y."/>
            <person name="O'Malley M.A."/>
            <person name="Stajich J.E."/>
            <person name="Spatafora J.W."/>
            <person name="Visel A."/>
            <person name="Grigoriev I.V."/>
        </authorList>
    </citation>
    <scope>NUCLEOTIDE SEQUENCE [LARGE SCALE GENOMIC DNA]</scope>
    <source>
        <strain evidence="1 2">NRRL 2496</strain>
    </source>
</reference>
<organism evidence="1 2">
    <name type="scientific">Syncephalastrum racemosum</name>
    <name type="common">Filamentous fungus</name>
    <dbReference type="NCBI Taxonomy" id="13706"/>
    <lineage>
        <taxon>Eukaryota</taxon>
        <taxon>Fungi</taxon>
        <taxon>Fungi incertae sedis</taxon>
        <taxon>Mucoromycota</taxon>
        <taxon>Mucoromycotina</taxon>
        <taxon>Mucoromycetes</taxon>
        <taxon>Mucorales</taxon>
        <taxon>Syncephalastraceae</taxon>
        <taxon>Syncephalastrum</taxon>
    </lineage>
</organism>
<dbReference type="Gene3D" id="3.80.10.10">
    <property type="entry name" value="Ribonuclease Inhibitor"/>
    <property type="match status" value="1"/>
</dbReference>
<protein>
    <recommendedName>
        <fullName evidence="3">F-box domain-containing protein</fullName>
    </recommendedName>
</protein>
<evidence type="ECO:0000313" key="2">
    <source>
        <dbReference type="Proteomes" id="UP000242180"/>
    </source>
</evidence>
<dbReference type="AlphaFoldDB" id="A0A1X2HEW4"/>
<gene>
    <name evidence="1" type="ORF">BCR43DRAFT_489799</name>
</gene>
<sequence>MAELTTLLQNALDAAKREDLDTVESKTRQALVAVLHLKLQNNNIVTAQRNMAAMAWADGLIRIFPTEPEGYRWKADIFYEQQRYERAAELYHTYLTLAKADDSTQQVHARLRAIEQHFAAENQKRLLCHLPTELLLRIFELAPSARFVCMSVCWTLRQRLKAIPELWESLTLDFRSVPHLKVAHLNHSDDSVREYVKYLCLKTNTDACLELQALSQVNYSHLQRFNFIDSKAFRAGEELTMRLSDISFLGASLREFIMQSNAMPQDGFLHALLSLCPNLTYIAYQPNDYGTPLGSLNLLNENDTAGDEGQRRLERTAVQYLEWPTPDAINEIVKHPSTIFPELQCLSILFNRLLGVSGPDMDDMFRRILHGSARSLRDLILGSYDHRAAQTISTIQRHGAQGARSQQEQNGLRKLIFGHMWHVPNELIIRDIILCSKDTLEHLQLCAAVSPPALEPGSRPLSLPRLRFFCVVGIVPELFQRLPTFLQRCPALRMVQFDRITLTVEDLAALAQLPALHTVTFRYCRDDRETEENPLVRFAHEAALLGGSCPLRRIAIEDWGDLQDVLFVPEALVALGQLGTLEEISLLYAYGAEARFLQAWQAFINQATVSGLSRRLQRLETDANNGTRGTLQQAFPGAEVTTALDIDYHDRAWRP</sequence>
<dbReference type="EMBL" id="MCGN01000004">
    <property type="protein sequence ID" value="ORY97450.1"/>
    <property type="molecule type" value="Genomic_DNA"/>
</dbReference>
<proteinExistence type="predicted"/>
<accession>A0A1X2HEW4</accession>
<comment type="caution">
    <text evidence="1">The sequence shown here is derived from an EMBL/GenBank/DDBJ whole genome shotgun (WGS) entry which is preliminary data.</text>
</comment>
<evidence type="ECO:0008006" key="3">
    <source>
        <dbReference type="Google" id="ProtNLM"/>
    </source>
</evidence>
<evidence type="ECO:0000313" key="1">
    <source>
        <dbReference type="EMBL" id="ORY97450.1"/>
    </source>
</evidence>
<name>A0A1X2HEW4_SYNRA</name>
<dbReference type="InParanoid" id="A0A1X2HEW4"/>
<dbReference type="InterPro" id="IPR032675">
    <property type="entry name" value="LRR_dom_sf"/>
</dbReference>